<evidence type="ECO:0000313" key="2">
    <source>
        <dbReference type="EMBL" id="KAK4253246.1"/>
    </source>
</evidence>
<dbReference type="Pfam" id="PF03004">
    <property type="entry name" value="Transposase_24"/>
    <property type="match status" value="1"/>
</dbReference>
<dbReference type="Proteomes" id="UP001293593">
    <property type="component" value="Unassembled WGS sequence"/>
</dbReference>
<dbReference type="InterPro" id="IPR004252">
    <property type="entry name" value="Probable_transposase_24"/>
</dbReference>
<proteinExistence type="predicted"/>
<dbReference type="EMBL" id="JAWXYG010000016">
    <property type="protein sequence ID" value="KAK4253246.1"/>
    <property type="molecule type" value="Genomic_DNA"/>
</dbReference>
<organism evidence="2 3">
    <name type="scientific">Acacia crassicarpa</name>
    <name type="common">northern wattle</name>
    <dbReference type="NCBI Taxonomy" id="499986"/>
    <lineage>
        <taxon>Eukaryota</taxon>
        <taxon>Viridiplantae</taxon>
        <taxon>Streptophyta</taxon>
        <taxon>Embryophyta</taxon>
        <taxon>Tracheophyta</taxon>
        <taxon>Spermatophyta</taxon>
        <taxon>Magnoliopsida</taxon>
        <taxon>eudicotyledons</taxon>
        <taxon>Gunneridae</taxon>
        <taxon>Pentapetalae</taxon>
        <taxon>rosids</taxon>
        <taxon>fabids</taxon>
        <taxon>Fabales</taxon>
        <taxon>Fabaceae</taxon>
        <taxon>Caesalpinioideae</taxon>
        <taxon>mimosoid clade</taxon>
        <taxon>Acacieae</taxon>
        <taxon>Acacia</taxon>
    </lineage>
</organism>
<feature type="region of interest" description="Disordered" evidence="1">
    <location>
        <begin position="31"/>
        <end position="52"/>
    </location>
</feature>
<sequence>MEVPKHRRWISHEVMNQLESLLTSPEYQTKCETSTANQASSKGGGGSIPNVEHKRRMAENLERELSILDLFKKTHYDEKTGQFANHCAAAIHQDFLRQKESINSEGSIIQSNQDEYNLWSVVLGDMNKKGQMNGFGSKNEHIGSSALAPSANSTVDLELQTEITQMREDYATLKQQNEMIMSALQAHGIHLPNLFNPAANNEASFATNAKEDTKNDS</sequence>
<evidence type="ECO:0000313" key="3">
    <source>
        <dbReference type="Proteomes" id="UP001293593"/>
    </source>
</evidence>
<comment type="caution">
    <text evidence="2">The sequence shown here is derived from an EMBL/GenBank/DDBJ whole genome shotgun (WGS) entry which is preliminary data.</text>
</comment>
<accession>A0AAE1IN47</accession>
<dbReference type="AlphaFoldDB" id="A0AAE1IN47"/>
<evidence type="ECO:0000256" key="1">
    <source>
        <dbReference type="SAM" id="MobiDB-lite"/>
    </source>
</evidence>
<feature type="compositionally biased region" description="Polar residues" evidence="1">
    <location>
        <begin position="31"/>
        <end position="41"/>
    </location>
</feature>
<keyword evidence="3" id="KW-1185">Reference proteome</keyword>
<protein>
    <submittedName>
        <fullName evidence="2">Uncharacterized protein</fullName>
    </submittedName>
</protein>
<reference evidence="2" key="1">
    <citation type="submission" date="2023-10" db="EMBL/GenBank/DDBJ databases">
        <title>Chromosome-level genome of the transformable northern wattle, Acacia crassicarpa.</title>
        <authorList>
            <person name="Massaro I."/>
            <person name="Sinha N.R."/>
            <person name="Poethig S."/>
            <person name="Leichty A.R."/>
        </authorList>
    </citation>
    <scope>NUCLEOTIDE SEQUENCE</scope>
    <source>
        <strain evidence="2">Acra3RX</strain>
        <tissue evidence="2">Leaf</tissue>
    </source>
</reference>
<gene>
    <name evidence="2" type="ORF">QN277_010573</name>
</gene>
<name>A0AAE1IN47_9FABA</name>